<evidence type="ECO:0000313" key="9">
    <source>
        <dbReference type="EMBL" id="KIJ28010.1"/>
    </source>
</evidence>
<dbReference type="Pfam" id="PF01053">
    <property type="entry name" value="Cys_Met_Meta_PP"/>
    <property type="match status" value="1"/>
</dbReference>
<organism evidence="9 10">
    <name type="scientific">Sphaerobolus stellatus (strain SS14)</name>
    <dbReference type="NCBI Taxonomy" id="990650"/>
    <lineage>
        <taxon>Eukaryota</taxon>
        <taxon>Fungi</taxon>
        <taxon>Dikarya</taxon>
        <taxon>Basidiomycota</taxon>
        <taxon>Agaricomycotina</taxon>
        <taxon>Agaricomycetes</taxon>
        <taxon>Phallomycetidae</taxon>
        <taxon>Geastrales</taxon>
        <taxon>Sphaerobolaceae</taxon>
        <taxon>Sphaerobolus</taxon>
    </lineage>
</organism>
<dbReference type="EC" id="4.4.1.1" evidence="3"/>
<comment type="cofactor">
    <cofactor evidence="1 7">
        <name>pyridoxal 5'-phosphate</name>
        <dbReference type="ChEBI" id="CHEBI:597326"/>
    </cofactor>
</comment>
<feature type="region of interest" description="Disordered" evidence="8">
    <location>
        <begin position="19"/>
        <end position="51"/>
    </location>
</feature>
<accession>A0A0C9US28</accession>
<dbReference type="InterPro" id="IPR000277">
    <property type="entry name" value="Cys/Met-Metab_PyrdxlP-dep_enz"/>
</dbReference>
<dbReference type="PANTHER" id="PTHR11808:SF15">
    <property type="entry name" value="CYSTATHIONINE GAMMA-LYASE"/>
    <property type="match status" value="1"/>
</dbReference>
<evidence type="ECO:0000256" key="1">
    <source>
        <dbReference type="ARBA" id="ARBA00001933"/>
    </source>
</evidence>
<dbReference type="GO" id="GO:0019343">
    <property type="term" value="P:cysteine biosynthetic process via cystathionine"/>
    <property type="evidence" value="ECO:0007669"/>
    <property type="project" value="TreeGrafter"/>
</dbReference>
<dbReference type="GO" id="GO:0003962">
    <property type="term" value="F:cystathionine gamma-synthase activity"/>
    <property type="evidence" value="ECO:0007669"/>
    <property type="project" value="TreeGrafter"/>
</dbReference>
<dbReference type="HOGENOM" id="CLU_1441902_0_0_1"/>
<dbReference type="Gene3D" id="3.90.1150.10">
    <property type="entry name" value="Aspartate Aminotransferase, domain 1"/>
    <property type="match status" value="1"/>
</dbReference>
<evidence type="ECO:0000313" key="10">
    <source>
        <dbReference type="Proteomes" id="UP000054279"/>
    </source>
</evidence>
<dbReference type="AlphaFoldDB" id="A0A0C9US28"/>
<dbReference type="SUPFAM" id="SSF53383">
    <property type="entry name" value="PLP-dependent transferases"/>
    <property type="match status" value="1"/>
</dbReference>
<evidence type="ECO:0000256" key="4">
    <source>
        <dbReference type="ARBA" id="ARBA00022898"/>
    </source>
</evidence>
<proteinExistence type="inferred from homology"/>
<keyword evidence="10" id="KW-1185">Reference proteome</keyword>
<evidence type="ECO:0000256" key="2">
    <source>
        <dbReference type="ARBA" id="ARBA00005038"/>
    </source>
</evidence>
<comment type="similarity">
    <text evidence="7">Belongs to the trans-sulfuration enzymes family.</text>
</comment>
<dbReference type="EMBL" id="KN837318">
    <property type="protein sequence ID" value="KIJ28010.1"/>
    <property type="molecule type" value="Genomic_DNA"/>
</dbReference>
<keyword evidence="5" id="KW-0028">Amino-acid biosynthesis</keyword>
<feature type="compositionally biased region" description="Low complexity" evidence="8">
    <location>
        <begin position="24"/>
        <end position="36"/>
    </location>
</feature>
<dbReference type="GO" id="GO:0030170">
    <property type="term" value="F:pyridoxal phosphate binding"/>
    <property type="evidence" value="ECO:0007669"/>
    <property type="project" value="InterPro"/>
</dbReference>
<evidence type="ECO:0000256" key="6">
    <source>
        <dbReference type="ARBA" id="ARBA00029853"/>
    </source>
</evidence>
<gene>
    <name evidence="9" type="ORF">M422DRAFT_270779</name>
</gene>
<keyword evidence="5" id="KW-0198">Cysteine biosynthesis</keyword>
<dbReference type="Proteomes" id="UP000054279">
    <property type="component" value="Unassembled WGS sequence"/>
</dbReference>
<dbReference type="OrthoDB" id="3512640at2759"/>
<sequence length="188" mass="19616">MTFVDFNSATDEEVLASIRPNTMPLTLPSSPPSTTRPLPPPSPVTSPSTPSQYINGHSDVLMGAIIFPNASTAEAHAHPLVKDIIDAGFAEHPGHNNAAKILAPHAQGTSGRAEAISLSVGWSRLGSAGLVDDGATERSSESTRTRLFTLAESLGGVKSLADLAEKMTHGSIPPTERLALGIPPDLIR</sequence>
<evidence type="ECO:0000256" key="8">
    <source>
        <dbReference type="SAM" id="MobiDB-lite"/>
    </source>
</evidence>
<dbReference type="GO" id="GO:0004123">
    <property type="term" value="F:cystathionine gamma-lyase activity"/>
    <property type="evidence" value="ECO:0007669"/>
    <property type="project" value="TreeGrafter"/>
</dbReference>
<dbReference type="InterPro" id="IPR015424">
    <property type="entry name" value="PyrdxlP-dep_Trfase"/>
</dbReference>
<comment type="pathway">
    <text evidence="2">Amino-acid biosynthesis; L-cysteine biosynthesis; L-cysteine from L-homocysteine and L-serine: step 2/2.</text>
</comment>
<keyword evidence="4 7" id="KW-0663">Pyridoxal phosphate</keyword>
<evidence type="ECO:0000256" key="5">
    <source>
        <dbReference type="ARBA" id="ARBA00023192"/>
    </source>
</evidence>
<dbReference type="InterPro" id="IPR015422">
    <property type="entry name" value="PyrdxlP-dep_Trfase_small"/>
</dbReference>
<reference evidence="9 10" key="1">
    <citation type="submission" date="2014-06" db="EMBL/GenBank/DDBJ databases">
        <title>Evolutionary Origins and Diversification of the Mycorrhizal Mutualists.</title>
        <authorList>
            <consortium name="DOE Joint Genome Institute"/>
            <consortium name="Mycorrhizal Genomics Consortium"/>
            <person name="Kohler A."/>
            <person name="Kuo A."/>
            <person name="Nagy L.G."/>
            <person name="Floudas D."/>
            <person name="Copeland A."/>
            <person name="Barry K.W."/>
            <person name="Cichocki N."/>
            <person name="Veneault-Fourrey C."/>
            <person name="LaButti K."/>
            <person name="Lindquist E.A."/>
            <person name="Lipzen A."/>
            <person name="Lundell T."/>
            <person name="Morin E."/>
            <person name="Murat C."/>
            <person name="Riley R."/>
            <person name="Ohm R."/>
            <person name="Sun H."/>
            <person name="Tunlid A."/>
            <person name="Henrissat B."/>
            <person name="Grigoriev I.V."/>
            <person name="Hibbett D.S."/>
            <person name="Martin F."/>
        </authorList>
    </citation>
    <scope>NUCLEOTIDE SEQUENCE [LARGE SCALE GENOMIC DNA]</scope>
    <source>
        <strain evidence="9 10">SS14</strain>
    </source>
</reference>
<evidence type="ECO:0000256" key="7">
    <source>
        <dbReference type="RuleBase" id="RU362118"/>
    </source>
</evidence>
<protein>
    <recommendedName>
        <fullName evidence="3">cystathionine gamma-lyase</fullName>
        <ecNumber evidence="3">4.4.1.1</ecNumber>
    </recommendedName>
    <alternativeName>
        <fullName evidence="6">Gamma-cystathionase</fullName>
    </alternativeName>
</protein>
<name>A0A0C9US28_SPHS4</name>
<dbReference type="PANTHER" id="PTHR11808">
    <property type="entry name" value="TRANS-SULFURATION ENZYME FAMILY MEMBER"/>
    <property type="match status" value="1"/>
</dbReference>
<evidence type="ECO:0000256" key="3">
    <source>
        <dbReference type="ARBA" id="ARBA00012085"/>
    </source>
</evidence>
<dbReference type="GO" id="GO:0005737">
    <property type="term" value="C:cytoplasm"/>
    <property type="evidence" value="ECO:0007669"/>
    <property type="project" value="TreeGrafter"/>
</dbReference>
<dbReference type="GO" id="GO:0019346">
    <property type="term" value="P:transsulfuration"/>
    <property type="evidence" value="ECO:0007669"/>
    <property type="project" value="InterPro"/>
</dbReference>